<dbReference type="Gene3D" id="1.20.1250.20">
    <property type="entry name" value="MFS general substrate transporter like domains"/>
    <property type="match status" value="1"/>
</dbReference>
<evidence type="ECO:0000313" key="8">
    <source>
        <dbReference type="Proteomes" id="UP000285301"/>
    </source>
</evidence>
<dbReference type="GO" id="GO:0016020">
    <property type="term" value="C:membrane"/>
    <property type="evidence" value="ECO:0007669"/>
    <property type="project" value="UniProtKB-SubCell"/>
</dbReference>
<keyword evidence="3 5" id="KW-1133">Transmembrane helix</keyword>
<dbReference type="GO" id="GO:0022857">
    <property type="term" value="F:transmembrane transporter activity"/>
    <property type="evidence" value="ECO:0007669"/>
    <property type="project" value="InterPro"/>
</dbReference>
<feature type="transmembrane region" description="Helical" evidence="5">
    <location>
        <begin position="233"/>
        <end position="257"/>
    </location>
</feature>
<keyword evidence="4 5" id="KW-0472">Membrane</keyword>
<gene>
    <name evidence="7" type="ORF">B4U79_06377</name>
    <name evidence="6" type="ORF">B4U79_15635</name>
</gene>
<accession>A0A3S3SJM7</accession>
<feature type="transmembrane region" description="Helical" evidence="5">
    <location>
        <begin position="6"/>
        <end position="23"/>
    </location>
</feature>
<evidence type="ECO:0000256" key="4">
    <source>
        <dbReference type="ARBA" id="ARBA00023136"/>
    </source>
</evidence>
<dbReference type="InterPro" id="IPR005828">
    <property type="entry name" value="MFS_sugar_transport-like"/>
</dbReference>
<keyword evidence="8" id="KW-1185">Reference proteome</keyword>
<comment type="caution">
    <text evidence="6">The sequence shown here is derived from an EMBL/GenBank/DDBJ whole genome shotgun (WGS) entry which is preliminary data.</text>
</comment>
<feature type="transmembrane region" description="Helical" evidence="5">
    <location>
        <begin position="298"/>
        <end position="315"/>
    </location>
</feature>
<reference evidence="6" key="2">
    <citation type="submission" date="2018-11" db="EMBL/GenBank/DDBJ databases">
        <title>Trombidioid mite genomics.</title>
        <authorList>
            <person name="Dong X."/>
        </authorList>
    </citation>
    <scope>NUCLEOTIDE SEQUENCE</scope>
    <source>
        <strain evidence="6">UoL-WK</strain>
    </source>
</reference>
<reference evidence="6 8" key="1">
    <citation type="journal article" date="2018" name="Gigascience">
        <title>Genomes of trombidid mites reveal novel predicted allergens and laterally-transferred genes associated with secondary metabolism.</title>
        <authorList>
            <person name="Dong X."/>
            <person name="Chaisiri K."/>
            <person name="Xia D."/>
            <person name="Armstrong S.D."/>
            <person name="Fang Y."/>
            <person name="Donnelly M.J."/>
            <person name="Kadowaki T."/>
            <person name="McGarry J.W."/>
            <person name="Darby A.C."/>
            <person name="Makepeace B.L."/>
        </authorList>
    </citation>
    <scope>NUCLEOTIDE SEQUENCE [LARGE SCALE GENOMIC DNA]</scope>
    <source>
        <strain evidence="6">UoL-WK</strain>
    </source>
</reference>
<dbReference type="AlphaFoldDB" id="A0A3S3SJM7"/>
<evidence type="ECO:0000313" key="7">
    <source>
        <dbReference type="EMBL" id="RWS15012.1"/>
    </source>
</evidence>
<feature type="transmembrane region" description="Helical" evidence="5">
    <location>
        <begin position="44"/>
        <end position="65"/>
    </location>
</feature>
<evidence type="ECO:0000256" key="1">
    <source>
        <dbReference type="ARBA" id="ARBA00004141"/>
    </source>
</evidence>
<evidence type="ECO:0000313" key="6">
    <source>
        <dbReference type="EMBL" id="RWS15009.1"/>
    </source>
</evidence>
<dbReference type="Pfam" id="PF00083">
    <property type="entry name" value="Sugar_tr"/>
    <property type="match status" value="1"/>
</dbReference>
<sequence length="340" mass="38819">MYWASSALGVIILGIISDHYGRIRATRICFTLSVTEFVDIKKRLMVSMGYFSFQSLTNGILPWLAYSIGNWKYLSLVTSSVIFMPESVRWLMAKGEINKAKKNIQIVAKFNGQKISGYILDNIQFFTRPSEPLKRIFSYKKFLKMFFLTCFMWLLICLTFIGSNVFSSTLSKHPFFMITINSLIDVIGTIIASPLADNVFYLTTAFFARKLIIDFAKLCFYMKLYLVSGDSKLFLTLFFLARMTLMMVFNIKLLYAAEVYPTAIRNRAVSLRMAIGSFGCFLSPLIVGLRFLDKKISLLVFGVCIGVAGVIMMFLPETKGRQLPETLEDAENQFLEQLQR</sequence>
<evidence type="ECO:0000256" key="5">
    <source>
        <dbReference type="SAM" id="Phobius"/>
    </source>
</evidence>
<organism evidence="6 8">
    <name type="scientific">Dinothrombium tinctorium</name>
    <dbReference type="NCBI Taxonomy" id="1965070"/>
    <lineage>
        <taxon>Eukaryota</taxon>
        <taxon>Metazoa</taxon>
        <taxon>Ecdysozoa</taxon>
        <taxon>Arthropoda</taxon>
        <taxon>Chelicerata</taxon>
        <taxon>Arachnida</taxon>
        <taxon>Acari</taxon>
        <taxon>Acariformes</taxon>
        <taxon>Trombidiformes</taxon>
        <taxon>Prostigmata</taxon>
        <taxon>Anystina</taxon>
        <taxon>Parasitengona</taxon>
        <taxon>Trombidioidea</taxon>
        <taxon>Trombidiidae</taxon>
        <taxon>Dinothrombium</taxon>
    </lineage>
</organism>
<dbReference type="EMBL" id="NCKU01000569">
    <property type="protein sequence ID" value="RWS15009.1"/>
    <property type="molecule type" value="Genomic_DNA"/>
</dbReference>
<proteinExistence type="predicted"/>
<dbReference type="Proteomes" id="UP000285301">
    <property type="component" value="Unassembled WGS sequence"/>
</dbReference>
<feature type="transmembrane region" description="Helical" evidence="5">
    <location>
        <begin position="269"/>
        <end position="292"/>
    </location>
</feature>
<dbReference type="OrthoDB" id="2544694at2759"/>
<dbReference type="EMBL" id="NCKU01000567">
    <property type="protein sequence ID" value="RWS15012.1"/>
    <property type="molecule type" value="Genomic_DNA"/>
</dbReference>
<feature type="transmembrane region" description="Helical" evidence="5">
    <location>
        <begin position="175"/>
        <end position="195"/>
    </location>
</feature>
<dbReference type="STRING" id="1965070.A0A3S3SJM7"/>
<protein>
    <submittedName>
        <fullName evidence="6">Organic cation/carnitine transporter-like protein</fullName>
    </submittedName>
</protein>
<dbReference type="SUPFAM" id="SSF103473">
    <property type="entry name" value="MFS general substrate transporter"/>
    <property type="match status" value="1"/>
</dbReference>
<evidence type="ECO:0000256" key="3">
    <source>
        <dbReference type="ARBA" id="ARBA00022989"/>
    </source>
</evidence>
<name>A0A3S3SJM7_9ACAR</name>
<dbReference type="PANTHER" id="PTHR24064">
    <property type="entry name" value="SOLUTE CARRIER FAMILY 22 MEMBER"/>
    <property type="match status" value="1"/>
</dbReference>
<evidence type="ECO:0000256" key="2">
    <source>
        <dbReference type="ARBA" id="ARBA00022692"/>
    </source>
</evidence>
<feature type="transmembrane region" description="Helical" evidence="5">
    <location>
        <begin position="142"/>
        <end position="163"/>
    </location>
</feature>
<dbReference type="InterPro" id="IPR036259">
    <property type="entry name" value="MFS_trans_sf"/>
</dbReference>
<comment type="subcellular location">
    <subcellularLocation>
        <location evidence="1">Membrane</location>
        <topology evidence="1">Multi-pass membrane protein</topology>
    </subcellularLocation>
</comment>
<keyword evidence="2 5" id="KW-0812">Transmembrane</keyword>